<reference evidence="1" key="1">
    <citation type="submission" date="2021-02" db="EMBL/GenBank/DDBJ databases">
        <authorList>
            <person name="Dougan E. K."/>
            <person name="Rhodes N."/>
            <person name="Thang M."/>
            <person name="Chan C."/>
        </authorList>
    </citation>
    <scope>NUCLEOTIDE SEQUENCE</scope>
</reference>
<evidence type="ECO:0000313" key="1">
    <source>
        <dbReference type="EMBL" id="CAE8605133.1"/>
    </source>
</evidence>
<sequence>MGNFLPPAYKVLPPWALRWAAETFSTGGIVYREQLAFFEEAARDYQMHSYWEIKGLTENHTSYDDLVLKRFETWVELLQKSGRDDFKIEKDKCALINFFRRNNFPISPVLGHWTSNETLLEDLGTGKILGANSVWPVFLKCCHLTAGAMESVVRIGKDGSWATAEALKISTTKKTSGLEAWINEVWLQRADDELRVWRRLNNRLTDTVTPGFVMQTAAYSGRASAMEELRVEVVWGRAFYAGWDRTCFALPKEDRTRA</sequence>
<name>A0A813EUN1_POLGL</name>
<organism evidence="1 2">
    <name type="scientific">Polarella glacialis</name>
    <name type="common">Dinoflagellate</name>
    <dbReference type="NCBI Taxonomy" id="89957"/>
    <lineage>
        <taxon>Eukaryota</taxon>
        <taxon>Sar</taxon>
        <taxon>Alveolata</taxon>
        <taxon>Dinophyceae</taxon>
        <taxon>Suessiales</taxon>
        <taxon>Suessiaceae</taxon>
        <taxon>Polarella</taxon>
    </lineage>
</organism>
<dbReference type="Proteomes" id="UP000654075">
    <property type="component" value="Unassembled WGS sequence"/>
</dbReference>
<dbReference type="AlphaFoldDB" id="A0A813EUN1"/>
<protein>
    <submittedName>
        <fullName evidence="1">Uncharacterized protein</fullName>
    </submittedName>
</protein>
<comment type="caution">
    <text evidence="1">The sequence shown here is derived from an EMBL/GenBank/DDBJ whole genome shotgun (WGS) entry which is preliminary data.</text>
</comment>
<dbReference type="EMBL" id="CAJNNV010017407">
    <property type="protein sequence ID" value="CAE8605133.1"/>
    <property type="molecule type" value="Genomic_DNA"/>
</dbReference>
<proteinExistence type="predicted"/>
<gene>
    <name evidence="1" type="ORF">PGLA1383_LOCUS23263</name>
</gene>
<feature type="non-terminal residue" evidence="1">
    <location>
        <position position="258"/>
    </location>
</feature>
<accession>A0A813EUN1</accession>
<evidence type="ECO:0000313" key="2">
    <source>
        <dbReference type="Proteomes" id="UP000654075"/>
    </source>
</evidence>
<keyword evidence="2" id="KW-1185">Reference proteome</keyword>